<dbReference type="GO" id="GO:0016020">
    <property type="term" value="C:membrane"/>
    <property type="evidence" value="ECO:0007669"/>
    <property type="project" value="UniProtKB-SubCell"/>
</dbReference>
<dbReference type="EMBL" id="CP060731">
    <property type="protein sequence ID" value="QNN78532.1"/>
    <property type="molecule type" value="Genomic_DNA"/>
</dbReference>
<dbReference type="GO" id="GO:0004252">
    <property type="term" value="F:serine-type endopeptidase activity"/>
    <property type="evidence" value="ECO:0007669"/>
    <property type="project" value="InterPro"/>
</dbReference>
<feature type="domain" description="Peptidase S54 rhomboid" evidence="7">
    <location>
        <begin position="63"/>
        <end position="197"/>
    </location>
</feature>
<dbReference type="GeneID" id="81470032"/>
<feature type="region of interest" description="Disordered" evidence="5">
    <location>
        <begin position="247"/>
        <end position="269"/>
    </location>
</feature>
<dbReference type="Proteomes" id="UP000515838">
    <property type="component" value="Chromosome"/>
</dbReference>
<gene>
    <name evidence="8" type="ORF">IAE60_03580</name>
</gene>
<keyword evidence="8" id="KW-0645">Protease</keyword>
<comment type="subcellular location">
    <subcellularLocation>
        <location evidence="1">Membrane</location>
        <topology evidence="1">Multi-pass membrane protein</topology>
    </subcellularLocation>
</comment>
<proteinExistence type="predicted"/>
<evidence type="ECO:0000256" key="3">
    <source>
        <dbReference type="ARBA" id="ARBA00022989"/>
    </source>
</evidence>
<dbReference type="InterPro" id="IPR035952">
    <property type="entry name" value="Rhomboid-like_sf"/>
</dbReference>
<evidence type="ECO:0000256" key="4">
    <source>
        <dbReference type="ARBA" id="ARBA00023136"/>
    </source>
</evidence>
<reference evidence="8 9" key="1">
    <citation type="submission" date="2020-08" db="EMBL/GenBank/DDBJ databases">
        <title>Streptomycin Non-resistant strain, P. mexicana.</title>
        <authorList>
            <person name="Ganesh-Kumar S."/>
            <person name="Zhe T."/>
            <person name="Yu Z."/>
            <person name="Min Y."/>
        </authorList>
    </citation>
    <scope>NUCLEOTIDE SEQUENCE [LARGE SCALE GENOMIC DNA]</scope>
    <source>
        <strain evidence="8 9">GTZY2</strain>
    </source>
</reference>
<dbReference type="PANTHER" id="PTHR43731">
    <property type="entry name" value="RHOMBOID PROTEASE"/>
    <property type="match status" value="1"/>
</dbReference>
<organism evidence="8 9">
    <name type="scientific">Pseudoxanthomonas mexicana</name>
    <dbReference type="NCBI Taxonomy" id="128785"/>
    <lineage>
        <taxon>Bacteria</taxon>
        <taxon>Pseudomonadati</taxon>
        <taxon>Pseudomonadota</taxon>
        <taxon>Gammaproteobacteria</taxon>
        <taxon>Lysobacterales</taxon>
        <taxon>Lysobacteraceae</taxon>
        <taxon>Pseudoxanthomonas</taxon>
    </lineage>
</organism>
<evidence type="ECO:0000256" key="1">
    <source>
        <dbReference type="ARBA" id="ARBA00004141"/>
    </source>
</evidence>
<sequence>MDLHPDDPAFDPETQRRHDRRRLFRALNLSLAFVLLLAMVYSAQGSFNVRPFTIAPLSADGLLGILTAPLLHGSLEHIAANASALLILGTLAGAVYPRATLWAIPLVWLGAGLGPWLLADPGTHTLGASGLTHGLMFMVFMLGLLRRDRAAIAAGMIAFLFYGGMVLTVLPREAGVSWQAHMGGAVAGLVAAFLFRRLDPELPKKKYSWEIEEEEAAARGDDELELPAPREVPLLWVRPEHPEEEPRGVVLRFTRHPAVESPPREPPSS</sequence>
<dbReference type="InterPro" id="IPR050925">
    <property type="entry name" value="Rhomboid_protease_S54"/>
</dbReference>
<dbReference type="InterPro" id="IPR022764">
    <property type="entry name" value="Peptidase_S54_rhomboid_dom"/>
</dbReference>
<keyword evidence="2 6" id="KW-0812">Transmembrane</keyword>
<dbReference type="Gene3D" id="1.20.1540.10">
    <property type="entry name" value="Rhomboid-like"/>
    <property type="match status" value="1"/>
</dbReference>
<feature type="transmembrane region" description="Helical" evidence="6">
    <location>
        <begin position="23"/>
        <end position="43"/>
    </location>
</feature>
<feature type="transmembrane region" description="Helical" evidence="6">
    <location>
        <begin position="125"/>
        <end position="145"/>
    </location>
</feature>
<keyword evidence="8" id="KW-0378">Hydrolase</keyword>
<name>A0A7G9TEK7_PSEMX</name>
<evidence type="ECO:0000256" key="5">
    <source>
        <dbReference type="SAM" id="MobiDB-lite"/>
    </source>
</evidence>
<evidence type="ECO:0000256" key="6">
    <source>
        <dbReference type="SAM" id="Phobius"/>
    </source>
</evidence>
<keyword evidence="4 6" id="KW-0472">Membrane</keyword>
<dbReference type="GO" id="GO:0006508">
    <property type="term" value="P:proteolysis"/>
    <property type="evidence" value="ECO:0007669"/>
    <property type="project" value="UniProtKB-KW"/>
</dbReference>
<dbReference type="PANTHER" id="PTHR43731:SF9">
    <property type="entry name" value="SLR1461 PROTEIN"/>
    <property type="match status" value="1"/>
</dbReference>
<evidence type="ECO:0000259" key="7">
    <source>
        <dbReference type="Pfam" id="PF01694"/>
    </source>
</evidence>
<accession>A0A7G9TEK7</accession>
<evidence type="ECO:0000313" key="8">
    <source>
        <dbReference type="EMBL" id="QNN78532.1"/>
    </source>
</evidence>
<evidence type="ECO:0000256" key="2">
    <source>
        <dbReference type="ARBA" id="ARBA00022692"/>
    </source>
</evidence>
<feature type="transmembrane region" description="Helical" evidence="6">
    <location>
        <begin position="152"/>
        <end position="170"/>
    </location>
</feature>
<protein>
    <submittedName>
        <fullName evidence="8">Rhomboid family intramembrane serine protease</fullName>
    </submittedName>
</protein>
<feature type="transmembrane region" description="Helical" evidence="6">
    <location>
        <begin position="176"/>
        <end position="195"/>
    </location>
</feature>
<dbReference type="SUPFAM" id="SSF144091">
    <property type="entry name" value="Rhomboid-like"/>
    <property type="match status" value="1"/>
</dbReference>
<dbReference type="Pfam" id="PF01694">
    <property type="entry name" value="Rhomboid"/>
    <property type="match status" value="1"/>
</dbReference>
<keyword evidence="3 6" id="KW-1133">Transmembrane helix</keyword>
<evidence type="ECO:0000313" key="9">
    <source>
        <dbReference type="Proteomes" id="UP000515838"/>
    </source>
</evidence>
<dbReference type="AlphaFoldDB" id="A0A7G9TEK7"/>
<dbReference type="RefSeq" id="WP_187573900.1">
    <property type="nucleotide sequence ID" value="NZ_CP060731.1"/>
</dbReference>